<organism evidence="2 3">
    <name type="scientific">Cytospora mali</name>
    <name type="common">Apple Valsa canker fungus</name>
    <name type="synonym">Valsa mali</name>
    <dbReference type="NCBI Taxonomy" id="578113"/>
    <lineage>
        <taxon>Eukaryota</taxon>
        <taxon>Fungi</taxon>
        <taxon>Dikarya</taxon>
        <taxon>Ascomycota</taxon>
        <taxon>Pezizomycotina</taxon>
        <taxon>Sordariomycetes</taxon>
        <taxon>Sordariomycetidae</taxon>
        <taxon>Diaporthales</taxon>
        <taxon>Cytosporaceae</taxon>
        <taxon>Cytospora</taxon>
    </lineage>
</organism>
<evidence type="ECO:0000313" key="2">
    <source>
        <dbReference type="EMBL" id="KUI69595.1"/>
    </source>
</evidence>
<evidence type="ECO:0000313" key="3">
    <source>
        <dbReference type="Proteomes" id="UP000078559"/>
    </source>
</evidence>
<dbReference type="PANTHER" id="PTHR33112">
    <property type="entry name" value="DOMAIN PROTEIN, PUTATIVE-RELATED"/>
    <property type="match status" value="1"/>
</dbReference>
<name>A0A194W0N3_CYTMA</name>
<reference evidence="2" key="1">
    <citation type="submission" date="2014-12" db="EMBL/GenBank/DDBJ databases">
        <title>Genome Sequence of Valsa Canker Pathogens Uncovers a Specific Adaption of Colonization on Woody Bark.</title>
        <authorList>
            <person name="Yin Z."/>
            <person name="Liu H."/>
            <person name="Gao X."/>
            <person name="Li Z."/>
            <person name="Song N."/>
            <person name="Ke X."/>
            <person name="Dai Q."/>
            <person name="Wu Y."/>
            <person name="Sun Y."/>
            <person name="Xu J.-R."/>
            <person name="Kang Z.K."/>
            <person name="Wang L."/>
            <person name="Huang L."/>
        </authorList>
    </citation>
    <scope>NUCLEOTIDE SEQUENCE [LARGE SCALE GENOMIC DNA]</scope>
    <source>
        <strain evidence="2">03-8</strain>
    </source>
</reference>
<dbReference type="Proteomes" id="UP000078559">
    <property type="component" value="Chromosome 5"/>
</dbReference>
<feature type="domain" description="Heterokaryon incompatibility" evidence="1">
    <location>
        <begin position="52"/>
        <end position="176"/>
    </location>
</feature>
<dbReference type="AlphaFoldDB" id="A0A194W0N3"/>
<evidence type="ECO:0000259" key="1">
    <source>
        <dbReference type="Pfam" id="PF06985"/>
    </source>
</evidence>
<gene>
    <name evidence="2" type="ORF">VM1G_05519</name>
</gene>
<protein>
    <recommendedName>
        <fullName evidence="1">Heterokaryon incompatibility domain-containing protein</fullName>
    </recommendedName>
</protein>
<dbReference type="InterPro" id="IPR010730">
    <property type="entry name" value="HET"/>
</dbReference>
<dbReference type="EMBL" id="CM003102">
    <property type="protein sequence ID" value="KUI69595.1"/>
    <property type="molecule type" value="Genomic_DNA"/>
</dbReference>
<dbReference type="Pfam" id="PF06985">
    <property type="entry name" value="HET"/>
    <property type="match status" value="1"/>
</dbReference>
<proteinExistence type="predicted"/>
<dbReference type="PANTHER" id="PTHR33112:SF10">
    <property type="entry name" value="TOL"/>
    <property type="match status" value="1"/>
</dbReference>
<keyword evidence="3" id="KW-1185">Reference proteome</keyword>
<accession>A0A194W0N3</accession>
<dbReference type="OrthoDB" id="4062651at2759"/>
<sequence>MVDLLFRSCKLDSLSSQKLAALPIWRPFGYGSAIAISNIQDADPDRWANFSNVDQYKQAIEVCKLPETFKDAVTITRNLGLRYLWIDSICIIQGEGGDFSNEAKRMEHVFSQADCVLAASSAKSQWDGFLNSRKTRDYVTLEQSGKPPICISEWIDDFEQYALQSHLNHRGWVLQERALARRTIYFTSRQCFWECGRGVRCETLTKMDNTLASFLGDPNFPTVALEFSHGGKIMLFQELYKVYSSLEFTHDEDRPIAIAGLEKRLIQSFGVHGGFGILDGKDLGLLRRSLLWCRAPKEASLSKIKFGVNASLKGENGVPPPPTWSWMAYKGKIGYLEPPFAKMKWEKDEILSPWSNPPAGTWYSSDPGKGLIGLSVIVRDFEVRVTLKNDETIEYDTTANDGGPRPGLKCVVLGREEDPEKAVRDRIHYVMLLTPGSPQVIRGGPIYERAGVGKVLGSRIKLGQPGTLARAY</sequence>